<dbReference type="InterPro" id="IPR022205">
    <property type="entry name" value="DUF3732"/>
</dbReference>
<dbReference type="AlphaFoldDB" id="A0A450VZ51"/>
<proteinExistence type="predicted"/>
<protein>
    <submittedName>
        <fullName evidence="1">Uncharacterized protein</fullName>
    </submittedName>
</protein>
<evidence type="ECO:0000313" key="2">
    <source>
        <dbReference type="EMBL" id="VFK28872.1"/>
    </source>
</evidence>
<dbReference type="EMBL" id="CAADFM010000031">
    <property type="protein sequence ID" value="VFK10035.1"/>
    <property type="molecule type" value="Genomic_DNA"/>
</dbReference>
<name>A0A450VZ51_9GAMM</name>
<sequence>MYKLIDDVVERLGGKFQIIVTDHANINEPWFQDAVVDRWREGKKLVPVEWDSAIDGMQNIDR</sequence>
<dbReference type="Pfam" id="PF12532">
    <property type="entry name" value="DUF3732"/>
    <property type="match status" value="1"/>
</dbReference>
<accession>A0A450VZ51</accession>
<organism evidence="1">
    <name type="scientific">Candidatus Kentrum sp. LPFa</name>
    <dbReference type="NCBI Taxonomy" id="2126335"/>
    <lineage>
        <taxon>Bacteria</taxon>
        <taxon>Pseudomonadati</taxon>
        <taxon>Pseudomonadota</taxon>
        <taxon>Gammaproteobacteria</taxon>
        <taxon>Candidatus Kentrum</taxon>
    </lineage>
</organism>
<reference evidence="1" key="1">
    <citation type="submission" date="2019-02" db="EMBL/GenBank/DDBJ databases">
        <authorList>
            <person name="Gruber-Vodicka R. H."/>
            <person name="Seah K. B. B."/>
        </authorList>
    </citation>
    <scope>NUCLEOTIDE SEQUENCE</scope>
    <source>
        <strain evidence="1">BECK_S312</strain>
        <strain evidence="2">BECK_S426</strain>
    </source>
</reference>
<gene>
    <name evidence="1" type="ORF">BECKLPF1236A_GA0070988_100317</name>
    <name evidence="2" type="ORF">BECKLPF1236C_GA0070990_100757</name>
</gene>
<dbReference type="EMBL" id="CAADFP010000075">
    <property type="protein sequence ID" value="VFK28872.1"/>
    <property type="molecule type" value="Genomic_DNA"/>
</dbReference>
<evidence type="ECO:0000313" key="1">
    <source>
        <dbReference type="EMBL" id="VFK10035.1"/>
    </source>
</evidence>